<keyword evidence="6" id="KW-0131">Cell cycle</keyword>
<dbReference type="InterPro" id="IPR016024">
    <property type="entry name" value="ARM-type_fold"/>
</dbReference>
<feature type="compositionally biased region" description="Low complexity" evidence="7">
    <location>
        <begin position="1224"/>
        <end position="1239"/>
    </location>
</feature>
<feature type="compositionally biased region" description="Polar residues" evidence="7">
    <location>
        <begin position="1240"/>
        <end position="1251"/>
    </location>
</feature>
<evidence type="ECO:0000313" key="10">
    <source>
        <dbReference type="Proteomes" id="UP001230051"/>
    </source>
</evidence>
<feature type="compositionally biased region" description="Basic residues" evidence="7">
    <location>
        <begin position="1585"/>
        <end position="1595"/>
    </location>
</feature>
<organism evidence="9 10">
    <name type="scientific">Acipenser oxyrinchus oxyrinchus</name>
    <dbReference type="NCBI Taxonomy" id="40147"/>
    <lineage>
        <taxon>Eukaryota</taxon>
        <taxon>Metazoa</taxon>
        <taxon>Chordata</taxon>
        <taxon>Craniata</taxon>
        <taxon>Vertebrata</taxon>
        <taxon>Euteleostomi</taxon>
        <taxon>Actinopterygii</taxon>
        <taxon>Chondrostei</taxon>
        <taxon>Acipenseriformes</taxon>
        <taxon>Acipenseridae</taxon>
        <taxon>Acipenser</taxon>
    </lineage>
</organism>
<feature type="compositionally biased region" description="Polar residues" evidence="7">
    <location>
        <begin position="1484"/>
        <end position="1508"/>
    </location>
</feature>
<evidence type="ECO:0000313" key="9">
    <source>
        <dbReference type="EMBL" id="KAK1165980.1"/>
    </source>
</evidence>
<evidence type="ECO:0000256" key="3">
    <source>
        <dbReference type="ARBA" id="ARBA00022454"/>
    </source>
</evidence>
<dbReference type="Proteomes" id="UP001230051">
    <property type="component" value="Unassembled WGS sequence"/>
</dbReference>
<feature type="compositionally biased region" description="Basic and acidic residues" evidence="7">
    <location>
        <begin position="1909"/>
        <end position="1940"/>
    </location>
</feature>
<evidence type="ECO:0000259" key="8">
    <source>
        <dbReference type="Pfam" id="PF12231"/>
    </source>
</evidence>
<feature type="compositionally biased region" description="Polar residues" evidence="7">
    <location>
        <begin position="1421"/>
        <end position="1433"/>
    </location>
</feature>
<evidence type="ECO:0000256" key="4">
    <source>
        <dbReference type="ARBA" id="ARBA00022895"/>
    </source>
</evidence>
<keyword evidence="10" id="KW-1185">Reference proteome</keyword>
<feature type="region of interest" description="Disordered" evidence="7">
    <location>
        <begin position="1880"/>
        <end position="1941"/>
    </location>
</feature>
<dbReference type="InterPro" id="IPR011989">
    <property type="entry name" value="ARM-like"/>
</dbReference>
<gene>
    <name evidence="9" type="primary">RIF1</name>
    <name evidence="9" type="ORF">AOXY_G12495</name>
</gene>
<dbReference type="Gene3D" id="1.25.10.10">
    <property type="entry name" value="Leucine-rich Repeat Variant"/>
    <property type="match status" value="1"/>
</dbReference>
<feature type="region of interest" description="Disordered" evidence="7">
    <location>
        <begin position="1280"/>
        <end position="1609"/>
    </location>
</feature>
<feature type="compositionally biased region" description="Basic and acidic residues" evidence="7">
    <location>
        <begin position="1771"/>
        <end position="1788"/>
    </location>
</feature>
<proteinExistence type="predicted"/>
<comment type="caution">
    <text evidence="9">The sequence shown here is derived from an EMBL/GenBank/DDBJ whole genome shotgun (WGS) entry which is preliminary data.</text>
</comment>
<accession>A0AAD8DAY1</accession>
<feature type="compositionally biased region" description="Polar residues" evidence="7">
    <location>
        <begin position="1547"/>
        <end position="1570"/>
    </location>
</feature>
<dbReference type="SUPFAM" id="SSF48371">
    <property type="entry name" value="ARM repeat"/>
    <property type="match status" value="1"/>
</dbReference>
<dbReference type="GO" id="GO:0005634">
    <property type="term" value="C:nucleus"/>
    <property type="evidence" value="ECO:0007669"/>
    <property type="project" value="UniProtKB-SubCell"/>
</dbReference>
<dbReference type="CDD" id="cd14267">
    <property type="entry name" value="Rif1_CTD_C-II_like"/>
    <property type="match status" value="1"/>
</dbReference>
<feature type="compositionally biased region" description="Basic and acidic residues" evidence="7">
    <location>
        <begin position="1116"/>
        <end position="1128"/>
    </location>
</feature>
<feature type="compositionally biased region" description="Polar residues" evidence="7">
    <location>
        <begin position="2074"/>
        <end position="2090"/>
    </location>
</feature>
<feature type="region of interest" description="Disordered" evidence="7">
    <location>
        <begin position="1109"/>
        <end position="1251"/>
    </location>
</feature>
<dbReference type="GO" id="GO:0140445">
    <property type="term" value="C:chromosome, telomeric repeat region"/>
    <property type="evidence" value="ECO:0007669"/>
    <property type="project" value="TreeGrafter"/>
</dbReference>
<keyword evidence="3" id="KW-0158">Chromosome</keyword>
<sequence>MMATVLSSSSSMLPLLETLEDSTVSLTEQTDAYLTIAKRLSGEDGRQFIPVVGKHFTRLCKAFKGHISSQNSELCQAALQALGFTVFHSSIVSGLPASYVEELILALNSLAVKSCDKNTCTRALWVIAKQNFPAEAVGKKVPDILKTLETVHARQDVQSMVMEHEALNVVMRLLDQTPAQMGEGAVTWAKLVIPLVVHSAPKVRLRAAAALELGMPLLIEKQQEVAAITEALMSSKLIPELQKLFSSKNETNVLKLWPLFVRLLGKTLHRGGTFINSLLHLEELGFRSSSPVVKKIAFIAWKSLIDNFALNPDILCSTKRLKLLMQPLASIQVRTELLLLTKLEVWWYLAVKLGPHFTANFEQVGIPLVQSTMITDSPTISLGTPARTMANQSISAAQTTPKTGPNAFASPASTPRLSLNSSVHASAVYPSIQLLGLEMLLHFLLGPDITAAAAQNKLQLSLEPLANPLITSPSFFCKHAGVLINSVRDGLITVGKEAADATLNLIWKNLIGFVTAAIETGNKKERQGSEVLTLFLQALHTIVTSEALPAHRALILLEATVKGIPPKILGSPAYQVANMDVLNGTPALFLMLLFYHSSLLESFVTEERFFVSVETLVGCGLSGPMSPLAYSESILNIINQRATLVVNKEHLWRMWSIVVNPLTERITHTNEVNQGDALEHNFTAVHSALMLPITHLLTVKGFPQGTMKPLLRTWAELYRVFARCAALVATAEENVCCEELCVKMTPVLGNDALSNPLTLEAVVNVLTVIIECVNFSPYTPRFQQIINSPHTPSSWMRKKNKPLGNLTSYMKLLVQAVDSFHSQGDAEPLADTPASSMVLVGTSIINILSMLFSNLSLATAIGESLSSLTRPISTFYQRMAKPEADVPKVYAILAHKLEKLLGEILTCLQSRYATAYDDELLEQLAPLLSVLFLHKNKQFRNQIAQFWNATFAKAATLNYPLELKPVLNQVKQKLLIILPGFEAVEVAVDESNGPYSDNSECSQLGTKISGLEVKSAGKRDSLLSRADELKEKHSAPVAVKLDFGSPKASRRELVLDEEKSVDFVFIPPVPKQRVLTEHQKEVLRTKRVDIPAMYNNLDASQDATLFTQYSQSQEDSMDKPAPDEKMEEATNTPEATLEIQDQTPEERSEDQDEKMGKAPDAAQPDTEIQNNEENNVGSKMETESDSPNPEMDNPEDLVETLKAPDVSKEEPPGVEDVAMETEDSSVNVSNSSTSSDVVSGTPQKPSSRRQSFITLEKFTSLDGNTFSPVRLNTFMGSDSKALKSASREAVEVEPKEAETPLEKSPDTAVDNTIPMPEKPKRGRPKGRKSGSTPVVASKLEKSSEQSVEEKEIKPKVEKNNISHSDGAEEDCIPDTQPVKPDSECVNVEKPQENLVSAKEETVSSVESKENMPPGELENQDNEGQASESQSSQNEPRRSSRRFSQPSRSLDCSESQESEEKGKTKKRGPKTMEEKAIERKASLYNVGQAQHQQASSPTASQTDTRLQGETSKRSNKAPVREDRVTRRSVSTTAVETGSPCEAEEGSKEASQGRSRYQTRRSSQGLLSSIENSESDGSETREDGQKTKKSGRGRKPNKIADSSDFKTEGKSQVVESAAVADQMEITDVENAIEQAVAEDGNTVVLQVPETKNTNETSAVLEPADVSENFKNEQSVSFDQENKTYSINRTLDTESCSEPMQENKTCMIKSEMSSMSESMITEPSIGDFSTAHSDVFSASAKSENLHFCSHSKRGRGRRRSKVCNRCVADLQQDKDLSGMQDSEKQVLDPKELSSGMSSGGQQFDDSIFDPSAMSTPLLSKDPVFFSTSVSQLASGNELEEKTTILGTVTLIEGVEQDTLVAATSELCEQTAVAIKETQVEGQQVLETKEETEEHPEQETPTSEVEEDQQLVHLEEWTEDQQPKPDQEKKLEETVQPPEKHPDEMQGVVEEISEATQLEDDVFPTGVVASSLGLPEESLVLKQADSETLNLDSPPKQKGFDVAFLMEVGQSPSGTKPRGVWSPTASPSTSILKKGLKRPLEDDSPSPLHKNRRVSFANPIYQQELADDIDRRSPVVRPSSNGSPRSKSHSASITQQKFVTTPIKGLLCLSPRNLHSPGFKSSKKCLISEMSRESKPIPKDCVYPSLVGCSVPVEAILPQLTSSMWARGFGQLVRAKNVKTVGDLSALTAAEIKALPIRSPKLLNVKKVLRTYHEQQRKLRGDDDLKGFDEMEKMTSETEDKEPVLNIEEEEKLAAEFVDTPVPAAVMKPPSDLPSDVEALNTRFSSEDLGKYSGSQLFTMHQQMSGMLNNIVSNLHSRISSPSLESTD</sequence>
<protein>
    <submittedName>
        <fullName evidence="9">Telomere-associated protein RIF1-like isoform X1</fullName>
    </submittedName>
</protein>
<feature type="domain" description="Telomere-associated protein Rif1 N-terminal" evidence="8">
    <location>
        <begin position="26"/>
        <end position="364"/>
    </location>
</feature>
<feature type="region of interest" description="Disordered" evidence="7">
    <location>
        <begin position="2063"/>
        <end position="2090"/>
    </location>
</feature>
<evidence type="ECO:0000256" key="6">
    <source>
        <dbReference type="ARBA" id="ARBA00023306"/>
    </source>
</evidence>
<evidence type="ECO:0000256" key="1">
    <source>
        <dbReference type="ARBA" id="ARBA00004123"/>
    </source>
</evidence>
<dbReference type="EMBL" id="JAGXEW010000011">
    <property type="protein sequence ID" value="KAK1165980.1"/>
    <property type="molecule type" value="Genomic_DNA"/>
</dbReference>
<evidence type="ECO:0000256" key="2">
    <source>
        <dbReference type="ARBA" id="ARBA00004574"/>
    </source>
</evidence>
<dbReference type="GO" id="GO:0000723">
    <property type="term" value="P:telomere maintenance"/>
    <property type="evidence" value="ECO:0007669"/>
    <property type="project" value="TreeGrafter"/>
</dbReference>
<keyword evidence="4" id="KW-0779">Telomere</keyword>
<keyword evidence="5" id="KW-0539">Nucleus</keyword>
<feature type="compositionally biased region" description="Basic and acidic residues" evidence="7">
    <location>
        <begin position="1338"/>
        <end position="1360"/>
    </location>
</feature>
<dbReference type="PANTHER" id="PTHR22928:SF3">
    <property type="entry name" value="TELOMERE-ASSOCIATED PROTEIN RIF1"/>
    <property type="match status" value="1"/>
</dbReference>
<evidence type="ECO:0000256" key="7">
    <source>
        <dbReference type="SAM" id="MobiDB-lite"/>
    </source>
</evidence>
<evidence type="ECO:0000256" key="5">
    <source>
        <dbReference type="ARBA" id="ARBA00023242"/>
    </source>
</evidence>
<dbReference type="Pfam" id="PF12231">
    <property type="entry name" value="Rif1_N"/>
    <property type="match status" value="1"/>
</dbReference>
<comment type="subcellular location">
    <subcellularLocation>
        <location evidence="2">Chromosome</location>
        <location evidence="2">Telomere</location>
    </subcellularLocation>
    <subcellularLocation>
        <location evidence="1">Nucleus</location>
    </subcellularLocation>
</comment>
<dbReference type="InterPro" id="IPR022031">
    <property type="entry name" value="Rif1_N"/>
</dbReference>
<feature type="compositionally biased region" description="Polar residues" evidence="7">
    <location>
        <begin position="1166"/>
        <end position="1177"/>
    </location>
</feature>
<feature type="region of interest" description="Disordered" evidence="7">
    <location>
        <begin position="2007"/>
        <end position="2050"/>
    </location>
</feature>
<feature type="region of interest" description="Disordered" evidence="7">
    <location>
        <begin position="1771"/>
        <end position="1797"/>
    </location>
</feature>
<name>A0AAD8DAY1_ACIOX</name>
<dbReference type="PANTHER" id="PTHR22928">
    <property type="entry name" value="TELOMERE-ASSOCIATED PROTEIN RIF1"/>
    <property type="match status" value="1"/>
</dbReference>
<reference evidence="9" key="1">
    <citation type="submission" date="2022-02" db="EMBL/GenBank/DDBJ databases">
        <title>Atlantic sturgeon de novo genome assembly.</title>
        <authorList>
            <person name="Stock M."/>
            <person name="Klopp C."/>
            <person name="Guiguen Y."/>
            <person name="Cabau C."/>
            <person name="Parinello H."/>
            <person name="Santidrian Yebra-Pimentel E."/>
            <person name="Kuhl H."/>
            <person name="Dirks R.P."/>
            <person name="Guessner J."/>
            <person name="Wuertz S."/>
            <person name="Du K."/>
            <person name="Schartl M."/>
        </authorList>
    </citation>
    <scope>NUCLEOTIDE SEQUENCE</scope>
    <source>
        <strain evidence="9">STURGEONOMICS-FGT-2020</strain>
        <tissue evidence="9">Whole blood</tissue>
    </source>
</reference>
<feature type="compositionally biased region" description="Basic and acidic residues" evidence="7">
    <location>
        <begin position="1285"/>
        <end position="1305"/>
    </location>
</feature>
<feature type="compositionally biased region" description="Basic and acidic residues" evidence="7">
    <location>
        <begin position="1397"/>
        <end position="1409"/>
    </location>
</feature>
<feature type="compositionally biased region" description="Polar residues" evidence="7">
    <location>
        <begin position="1129"/>
        <end position="1142"/>
    </location>
</feature>
<feature type="compositionally biased region" description="Basic and acidic residues" evidence="7">
    <location>
        <begin position="1469"/>
        <end position="1480"/>
    </location>
</feature>